<dbReference type="Pfam" id="PF03547">
    <property type="entry name" value="Mem_trans"/>
    <property type="match status" value="1"/>
</dbReference>
<dbReference type="GO" id="GO:0005789">
    <property type="term" value="C:endoplasmic reticulum membrane"/>
    <property type="evidence" value="ECO:0007669"/>
    <property type="project" value="UniProtKB-SubCell"/>
</dbReference>
<evidence type="ECO:0000313" key="11">
    <source>
        <dbReference type="Proteomes" id="UP000316621"/>
    </source>
</evidence>
<dbReference type="GO" id="GO:0080162">
    <property type="term" value="P:endoplasmic reticulum to cytosol auxin transport"/>
    <property type="evidence" value="ECO:0007669"/>
    <property type="project" value="InterPro"/>
</dbReference>
<evidence type="ECO:0008006" key="12">
    <source>
        <dbReference type="Google" id="ProtNLM"/>
    </source>
</evidence>
<dbReference type="PANTHER" id="PTHR31651:SF3">
    <property type="entry name" value="PROTEIN PIN-LIKES 7"/>
    <property type="match status" value="1"/>
</dbReference>
<evidence type="ECO:0000256" key="8">
    <source>
        <dbReference type="ARBA" id="ARBA00025752"/>
    </source>
</evidence>
<keyword evidence="3 9" id="KW-0812">Transmembrane</keyword>
<dbReference type="EMBL" id="CM010717">
    <property type="protein sequence ID" value="RZC55056.1"/>
    <property type="molecule type" value="Genomic_DNA"/>
</dbReference>
<accession>A0A4Y7J3P4</accession>
<dbReference type="InterPro" id="IPR045033">
    <property type="entry name" value="PILS1/3/4/5/7"/>
</dbReference>
<keyword evidence="2" id="KW-0813">Transport</keyword>
<feature type="transmembrane region" description="Helical" evidence="9">
    <location>
        <begin position="331"/>
        <end position="354"/>
    </location>
</feature>
<dbReference type="PANTHER" id="PTHR31651">
    <property type="match status" value="1"/>
</dbReference>
<evidence type="ECO:0000313" key="10">
    <source>
        <dbReference type="EMBL" id="RZC55056.1"/>
    </source>
</evidence>
<evidence type="ECO:0000256" key="9">
    <source>
        <dbReference type="SAM" id="Phobius"/>
    </source>
</evidence>
<evidence type="ECO:0000256" key="6">
    <source>
        <dbReference type="ARBA" id="ARBA00023294"/>
    </source>
</evidence>
<evidence type="ECO:0000256" key="4">
    <source>
        <dbReference type="ARBA" id="ARBA00022989"/>
    </source>
</evidence>
<dbReference type="GO" id="GO:0009734">
    <property type="term" value="P:auxin-activated signaling pathway"/>
    <property type="evidence" value="ECO:0007669"/>
    <property type="project" value="UniProtKB-KW"/>
</dbReference>
<keyword evidence="5 9" id="KW-0472">Membrane</keyword>
<evidence type="ECO:0000256" key="2">
    <source>
        <dbReference type="ARBA" id="ARBA00022448"/>
    </source>
</evidence>
<dbReference type="Proteomes" id="UP000316621">
    <property type="component" value="Chromosome 3"/>
</dbReference>
<organism evidence="10 11">
    <name type="scientific">Papaver somniferum</name>
    <name type="common">Opium poppy</name>
    <dbReference type="NCBI Taxonomy" id="3469"/>
    <lineage>
        <taxon>Eukaryota</taxon>
        <taxon>Viridiplantae</taxon>
        <taxon>Streptophyta</taxon>
        <taxon>Embryophyta</taxon>
        <taxon>Tracheophyta</taxon>
        <taxon>Spermatophyta</taxon>
        <taxon>Magnoliopsida</taxon>
        <taxon>Ranunculales</taxon>
        <taxon>Papaveraceae</taxon>
        <taxon>Papaveroideae</taxon>
        <taxon>Papaver</taxon>
    </lineage>
</organism>
<proteinExistence type="inferred from homology"/>
<name>A0A4Y7J3P4_PAPSO</name>
<feature type="transmembrane region" description="Helical" evidence="9">
    <location>
        <begin position="46"/>
        <end position="64"/>
    </location>
</feature>
<evidence type="ECO:0000256" key="1">
    <source>
        <dbReference type="ARBA" id="ARBA00004477"/>
    </source>
</evidence>
<comment type="function">
    <text evidence="7">Involved in cellular auxin homeostasis by regulating auxin metabolism. Regulates intracellular auxin accumulation at the endoplasmic reticulum and thus auxin availability for nuclear auxin signaling.</text>
</comment>
<comment type="similarity">
    <text evidence="8">Belongs to the auxin efflux carrier (TC 2.A.69.2) family.</text>
</comment>
<dbReference type="OMA" id="LMLQFTV"/>
<keyword evidence="4 9" id="KW-1133">Transmembrane helix</keyword>
<feature type="transmembrane region" description="Helical" evidence="9">
    <location>
        <begin position="12"/>
        <end position="34"/>
    </location>
</feature>
<feature type="transmembrane region" description="Helical" evidence="9">
    <location>
        <begin position="106"/>
        <end position="127"/>
    </location>
</feature>
<dbReference type="Gramene" id="RZC55056">
    <property type="protein sequence ID" value="RZC55056"/>
    <property type="gene ID" value="C5167_013905"/>
</dbReference>
<evidence type="ECO:0000256" key="5">
    <source>
        <dbReference type="ARBA" id="ARBA00023136"/>
    </source>
</evidence>
<reference evidence="10 11" key="1">
    <citation type="journal article" date="2018" name="Science">
        <title>The opium poppy genome and morphinan production.</title>
        <authorList>
            <person name="Guo L."/>
            <person name="Winzer T."/>
            <person name="Yang X."/>
            <person name="Li Y."/>
            <person name="Ning Z."/>
            <person name="He Z."/>
            <person name="Teodor R."/>
            <person name="Lu Y."/>
            <person name="Bowser T.A."/>
            <person name="Graham I.A."/>
            <person name="Ye K."/>
        </authorList>
    </citation>
    <scope>NUCLEOTIDE SEQUENCE [LARGE SCALE GENOMIC DNA]</scope>
    <source>
        <strain evidence="11">cv. HN1</strain>
        <tissue evidence="10">Leaves</tissue>
    </source>
</reference>
<comment type="subcellular location">
    <subcellularLocation>
        <location evidence="1">Endoplasmic reticulum membrane</location>
        <topology evidence="1">Multi-pass membrane protein</topology>
    </subcellularLocation>
</comment>
<dbReference type="OrthoDB" id="191139at2759"/>
<dbReference type="STRING" id="3469.A0A4Y7J3P4"/>
<evidence type="ECO:0000256" key="3">
    <source>
        <dbReference type="ARBA" id="ARBA00022692"/>
    </source>
</evidence>
<sequence length="424" mass="46220">MGFFTLLEVATMPVLQVLIISILGAYMATNYCNLLTADARRQMNKIVFVVFTPSLMFASLAKTVTLQDIISWWFMPINIGLVFLIGGSLGWVVVKILKPEPHLEGLVIATCSAGNLGNLMLIVVPAICNEKGSPFGDQNICNSVGLSYASFSMALGGFFIWSYTYHLIRTSGITYRAMQLAKETIPKLPNKDFDADGETKLLKEDDEEEKFAVVVSSPDLYDEQNETLAIITQTSSGKVVADEKQSVSDKIVSVLHQIVEELLAPPTVGAILGFAFGATPWLKSLIIGDGAPLRVIQDSIKLLGDGTIPCITLILGGNLTQGLRSARLKPMVIIGVIVVRYMILPVIGMGVVKAAGDFGLLPADPLFRYVLMLQFTLPPAMNIGTMTQLFDVGQEECSILFLWTYLVASLAITLWSTVYMYILS</sequence>
<dbReference type="AlphaFoldDB" id="A0A4Y7J3P4"/>
<dbReference type="InterPro" id="IPR004776">
    <property type="entry name" value="Mem_transp_PIN-like"/>
</dbReference>
<evidence type="ECO:0000256" key="7">
    <source>
        <dbReference type="ARBA" id="ARBA00025100"/>
    </source>
</evidence>
<feature type="transmembrane region" description="Helical" evidence="9">
    <location>
        <begin position="70"/>
        <end position="94"/>
    </location>
</feature>
<feature type="transmembrane region" description="Helical" evidence="9">
    <location>
        <begin position="399"/>
        <end position="422"/>
    </location>
</feature>
<gene>
    <name evidence="10" type="ORF">C5167_013905</name>
</gene>
<feature type="transmembrane region" description="Helical" evidence="9">
    <location>
        <begin position="366"/>
        <end position="387"/>
    </location>
</feature>
<keyword evidence="6" id="KW-0927">Auxin signaling pathway</keyword>
<protein>
    <recommendedName>
        <fullName evidence="12">Auxin efflux carrier</fullName>
    </recommendedName>
</protein>
<keyword evidence="11" id="KW-1185">Reference proteome</keyword>
<feature type="transmembrane region" description="Helical" evidence="9">
    <location>
        <begin position="147"/>
        <end position="168"/>
    </location>
</feature>